<dbReference type="eggNOG" id="COG3489">
    <property type="taxonomic scope" value="Bacteria"/>
</dbReference>
<dbReference type="Proteomes" id="UP000182114">
    <property type="component" value="Unassembled WGS sequence"/>
</dbReference>
<evidence type="ECO:0000256" key="2">
    <source>
        <dbReference type="ARBA" id="ARBA00022729"/>
    </source>
</evidence>
<dbReference type="InterPro" id="IPR038352">
    <property type="entry name" value="Imelysin_sf"/>
</dbReference>
<name>A0A1G7JU92_9FLAO</name>
<proteinExistence type="predicted"/>
<evidence type="ECO:0000313" key="4">
    <source>
        <dbReference type="EMBL" id="SDF28537.1"/>
    </source>
</evidence>
<dbReference type="Gene3D" id="1.20.1420.20">
    <property type="entry name" value="M75 peptidase, HXXE motif"/>
    <property type="match status" value="1"/>
</dbReference>
<reference evidence="5" key="1">
    <citation type="submission" date="2016-10" db="EMBL/GenBank/DDBJ databases">
        <authorList>
            <person name="Varghese N."/>
            <person name="Submissions S."/>
        </authorList>
    </citation>
    <scope>NUCLEOTIDE SEQUENCE [LARGE SCALE GENOMIC DNA]</scope>
    <source>
        <strain evidence="5">DSM 24729</strain>
    </source>
</reference>
<evidence type="ECO:0000259" key="3">
    <source>
        <dbReference type="Pfam" id="PF09375"/>
    </source>
</evidence>
<evidence type="ECO:0000256" key="1">
    <source>
        <dbReference type="ARBA" id="ARBA00004196"/>
    </source>
</evidence>
<organism evidence="4 5">
    <name type="scientific">Cellulophaga baltica</name>
    <dbReference type="NCBI Taxonomy" id="76594"/>
    <lineage>
        <taxon>Bacteria</taxon>
        <taxon>Pseudomonadati</taxon>
        <taxon>Bacteroidota</taxon>
        <taxon>Flavobacteriia</taxon>
        <taxon>Flavobacteriales</taxon>
        <taxon>Flavobacteriaceae</taxon>
        <taxon>Cellulophaga</taxon>
    </lineage>
</organism>
<keyword evidence="4" id="KW-0449">Lipoprotein</keyword>
<accession>A0A1G7JU92</accession>
<dbReference type="CDD" id="cd14659">
    <property type="entry name" value="Imelysin-like_IPPA"/>
    <property type="match status" value="1"/>
</dbReference>
<keyword evidence="5" id="KW-1185">Reference proteome</keyword>
<gene>
    <name evidence="4" type="ORF">SAMN04487992_110111</name>
</gene>
<dbReference type="GO" id="GO:0030313">
    <property type="term" value="C:cell envelope"/>
    <property type="evidence" value="ECO:0007669"/>
    <property type="project" value="UniProtKB-SubCell"/>
</dbReference>
<dbReference type="RefSeq" id="WP_074539051.1">
    <property type="nucleotide sequence ID" value="NZ_FNBD01000010.1"/>
</dbReference>
<feature type="domain" description="Imelysin-like" evidence="3">
    <location>
        <begin position="45"/>
        <end position="338"/>
    </location>
</feature>
<dbReference type="InterPro" id="IPR018976">
    <property type="entry name" value="Imelysin-like"/>
</dbReference>
<dbReference type="InterPro" id="IPR034984">
    <property type="entry name" value="Imelysin-like_IPPA"/>
</dbReference>
<evidence type="ECO:0000313" key="5">
    <source>
        <dbReference type="Proteomes" id="UP000182114"/>
    </source>
</evidence>
<comment type="subcellular location">
    <subcellularLocation>
        <location evidence="1">Cell envelope</location>
    </subcellularLocation>
</comment>
<dbReference type="Pfam" id="PF09375">
    <property type="entry name" value="Peptidase_M75"/>
    <property type="match status" value="1"/>
</dbReference>
<sequence>MKKIILSLTTLIITLNLGCDNDDTNSASDFDVNLMFSDLTHNNIIPTIANFVTEANALQTAASNYTSTTTIANLEILRQQWKLTALFYEKTYTYNIGSAKDQFVHNSIYNWPTVPRSVEYFITENNTIDEALMLTISPQVKSLAALEYLLFADDLASTNAAFLASEKRRDYLRLSSTYVTSRANLLFSIWDSSGENYASTFLANSGSGISSSLNLYYNGLYNTIDVTKTTKVGKPAGLEKSDVVNPELAQAFYSNTSLAIIEANIKTVELAYFGSTNTLGLDDYVQSISKNATLNTTIQAKFTEIYAAIDAIPVPLDEAVTSNHTEVEILHTKLNELQVLFAVDVQSILSIIITTTDTDGD</sequence>
<protein>
    <submittedName>
        <fullName evidence="4">Predicted lipoprotein</fullName>
    </submittedName>
</protein>
<dbReference type="AlphaFoldDB" id="A0A1G7JU92"/>
<dbReference type="EMBL" id="FNBD01000010">
    <property type="protein sequence ID" value="SDF28537.1"/>
    <property type="molecule type" value="Genomic_DNA"/>
</dbReference>
<keyword evidence="2" id="KW-0732">Signal</keyword>